<accession>S7V9T2</accession>
<name>S7V9T2_9BACT</name>
<proteinExistence type="predicted"/>
<dbReference type="Proteomes" id="UP000014974">
    <property type="component" value="Unassembled WGS sequence"/>
</dbReference>
<gene>
    <name evidence="1" type="ORF">ADICYQ_4651</name>
</gene>
<protein>
    <submittedName>
        <fullName evidence="1">Uncharacterized protein</fullName>
    </submittedName>
</protein>
<comment type="caution">
    <text evidence="1">The sequence shown here is derived from an EMBL/GenBank/DDBJ whole genome shotgun (WGS) entry which is preliminary data.</text>
</comment>
<dbReference type="EMBL" id="ATNM01000148">
    <property type="protein sequence ID" value="EPR66332.1"/>
    <property type="molecule type" value="Genomic_DNA"/>
</dbReference>
<dbReference type="AlphaFoldDB" id="S7V9T2"/>
<sequence length="52" mass="5712">MKIIHHRVFFSRLICIISRQVNPVISLGSESITVEGNVLIGIGFRGFAGQEA</sequence>
<evidence type="ECO:0000313" key="1">
    <source>
        <dbReference type="EMBL" id="EPR66332.1"/>
    </source>
</evidence>
<evidence type="ECO:0000313" key="2">
    <source>
        <dbReference type="Proteomes" id="UP000014974"/>
    </source>
</evidence>
<organism evidence="1 2">
    <name type="scientific">Cyclobacterium qasimii M12-11B</name>
    <dbReference type="NCBI Taxonomy" id="641524"/>
    <lineage>
        <taxon>Bacteria</taxon>
        <taxon>Pseudomonadati</taxon>
        <taxon>Bacteroidota</taxon>
        <taxon>Cytophagia</taxon>
        <taxon>Cytophagales</taxon>
        <taxon>Cyclobacteriaceae</taxon>
        <taxon>Cyclobacterium</taxon>
    </lineage>
</organism>
<reference evidence="1 2" key="1">
    <citation type="journal article" date="2013" name="Genome Announc.">
        <title>Draft Genome Sequence of Cyclobacterium qasimii Strain M12-11BT, Isolated from Arctic Marine Sediment.</title>
        <authorList>
            <person name="Shivaji S."/>
            <person name="Ara S."/>
            <person name="Singh A."/>
            <person name="Kumar Pinnaka A."/>
        </authorList>
    </citation>
    <scope>NUCLEOTIDE SEQUENCE [LARGE SCALE GENOMIC DNA]</scope>
    <source>
        <strain evidence="1 2">M12-11B</strain>
    </source>
</reference>